<evidence type="ECO:0000313" key="10">
    <source>
        <dbReference type="Proteomes" id="UP001140453"/>
    </source>
</evidence>
<keyword evidence="10" id="KW-1185">Reference proteome</keyword>
<dbReference type="InterPro" id="IPR017972">
    <property type="entry name" value="Cyt_P450_CS"/>
</dbReference>
<dbReference type="EMBL" id="JAPEVB010000001">
    <property type="protein sequence ID" value="KAJ4396801.1"/>
    <property type="molecule type" value="Genomic_DNA"/>
</dbReference>
<dbReference type="PANTHER" id="PTHR24305:SF166">
    <property type="entry name" value="CYTOCHROME P450 12A4, MITOCHONDRIAL-RELATED"/>
    <property type="match status" value="1"/>
</dbReference>
<reference evidence="9" key="1">
    <citation type="submission" date="2022-10" db="EMBL/GenBank/DDBJ databases">
        <title>Tapping the CABI collections for fungal endophytes: first genome assemblies for Collariella, Neodidymelliopsis, Ascochyta clinopodiicola, Didymella pomorum, Didymosphaeria variabile, Neocosmospora piperis and Neocucurbitaria cava.</title>
        <authorList>
            <person name="Hill R."/>
        </authorList>
    </citation>
    <scope>NUCLEOTIDE SEQUENCE</scope>
    <source>
        <strain evidence="9">IMI 355082</strain>
    </source>
</reference>
<gene>
    <name evidence="9" type="ORF">N0V93_001023</name>
</gene>
<feature type="transmembrane region" description="Helical" evidence="8">
    <location>
        <begin position="6"/>
        <end position="23"/>
    </location>
</feature>
<comment type="caution">
    <text evidence="9">The sequence shown here is derived from an EMBL/GenBank/DDBJ whole genome shotgun (WGS) entry which is preliminary data.</text>
</comment>
<protein>
    <recommendedName>
        <fullName evidence="11">Cytochrome P450</fullName>
    </recommendedName>
</protein>
<dbReference type="PRINTS" id="PR00385">
    <property type="entry name" value="P450"/>
</dbReference>
<keyword evidence="8" id="KW-1133">Transmembrane helix</keyword>
<feature type="binding site" description="axial binding residue" evidence="6">
    <location>
        <position position="525"/>
    </location>
    <ligand>
        <name>heme</name>
        <dbReference type="ChEBI" id="CHEBI:30413"/>
    </ligand>
    <ligandPart>
        <name>Fe</name>
        <dbReference type="ChEBI" id="CHEBI:18248"/>
    </ligandPart>
</feature>
<dbReference type="SUPFAM" id="SSF48264">
    <property type="entry name" value="Cytochrome P450"/>
    <property type="match status" value="1"/>
</dbReference>
<dbReference type="Proteomes" id="UP001140453">
    <property type="component" value="Unassembled WGS sequence"/>
</dbReference>
<evidence type="ECO:0008006" key="11">
    <source>
        <dbReference type="Google" id="ProtNLM"/>
    </source>
</evidence>
<dbReference type="InterPro" id="IPR001128">
    <property type="entry name" value="Cyt_P450"/>
</dbReference>
<dbReference type="InterPro" id="IPR036396">
    <property type="entry name" value="Cyt_P450_sf"/>
</dbReference>
<dbReference type="GO" id="GO:0004497">
    <property type="term" value="F:monooxygenase activity"/>
    <property type="evidence" value="ECO:0007669"/>
    <property type="project" value="UniProtKB-KW"/>
</dbReference>
<dbReference type="OrthoDB" id="1470350at2759"/>
<dbReference type="InterPro" id="IPR002401">
    <property type="entry name" value="Cyt_P450_E_grp-I"/>
</dbReference>
<keyword evidence="7" id="KW-0503">Monooxygenase</keyword>
<evidence type="ECO:0000256" key="8">
    <source>
        <dbReference type="SAM" id="Phobius"/>
    </source>
</evidence>
<keyword evidence="8" id="KW-0812">Transmembrane</keyword>
<accession>A0A9W9D2C2</accession>
<keyword evidence="7" id="KW-0560">Oxidoreductase</keyword>
<dbReference type="Gene3D" id="1.10.630.10">
    <property type="entry name" value="Cytochrome P450"/>
    <property type="match status" value="1"/>
</dbReference>
<sequence length="607" mass="68475">MASTLAILGSFLIIYCISLLYRISRNLVNARRSGLPYIIIPWDQNSFLWMVVSVPLRPWLATHMPKWINDRLSLTIWGFEFHEKLRAFHQYAAPQGNDRSYAIVTPGKLEIHTRDTEIVHDVLRRPNDFFPMTETELFMNRFGSNVLTSSGDSWARQRKLVASVINERISKTVFHESIQQTKGLIDEVLAGKEVGESTRVFDMLKKITINVLSGAGMGASVDWDDDKGEKPNGPYRQTYMEAVKHVINGVAGPIILPEWVLSNYPSFLPGYKTLKPLGYAVQEFPIHTRRKLEEERQRTIAAHGETRSNIMAQLLQASDQGGDPTTTKSRQALSEEEMLGNLFIFTAAGFDTTANTLAYALALLCRYPSWQNWLFEEIDAVMPSGDDPSKPLDYAAIYPTAIRIQACMLEVLRLFPPAVHMAKMTRTPQKIPTSRGIVQLPAGATVYSHNVGLHIDPEVWRNLNLHPGEEASDVDELVFRPTRWLTNAASMSHEDGTAPPLPQQQQLFKPPKGSYVPWSSGPRVCPGQKMAQVEFTAIFLRLFQAHRVEAVPLVKENGAVETIEEVEKRLEGRLKNSISILTLQMNDVYDVAEGDERGLKLRLVQRR</sequence>
<dbReference type="PRINTS" id="PR00463">
    <property type="entry name" value="EP450I"/>
</dbReference>
<keyword evidence="8" id="KW-0472">Membrane</keyword>
<evidence type="ECO:0000256" key="4">
    <source>
        <dbReference type="ARBA" id="ARBA00022723"/>
    </source>
</evidence>
<name>A0A9W9D2C2_9PEZI</name>
<proteinExistence type="inferred from homology"/>
<evidence type="ECO:0000256" key="2">
    <source>
        <dbReference type="ARBA" id="ARBA00010617"/>
    </source>
</evidence>
<comment type="cofactor">
    <cofactor evidence="1 6">
        <name>heme</name>
        <dbReference type="ChEBI" id="CHEBI:30413"/>
    </cofactor>
</comment>
<dbReference type="PROSITE" id="PS00086">
    <property type="entry name" value="CYTOCHROME_P450"/>
    <property type="match status" value="1"/>
</dbReference>
<evidence type="ECO:0000256" key="1">
    <source>
        <dbReference type="ARBA" id="ARBA00001971"/>
    </source>
</evidence>
<evidence type="ECO:0000256" key="6">
    <source>
        <dbReference type="PIRSR" id="PIRSR602401-1"/>
    </source>
</evidence>
<dbReference type="GO" id="GO:0020037">
    <property type="term" value="F:heme binding"/>
    <property type="evidence" value="ECO:0007669"/>
    <property type="project" value="InterPro"/>
</dbReference>
<evidence type="ECO:0000313" key="9">
    <source>
        <dbReference type="EMBL" id="KAJ4396801.1"/>
    </source>
</evidence>
<dbReference type="GO" id="GO:0016705">
    <property type="term" value="F:oxidoreductase activity, acting on paired donors, with incorporation or reduction of molecular oxygen"/>
    <property type="evidence" value="ECO:0007669"/>
    <property type="project" value="InterPro"/>
</dbReference>
<dbReference type="InterPro" id="IPR050121">
    <property type="entry name" value="Cytochrome_P450_monoxygenase"/>
</dbReference>
<comment type="similarity">
    <text evidence="2 7">Belongs to the cytochrome P450 family.</text>
</comment>
<dbReference type="AlphaFoldDB" id="A0A9W9D2C2"/>
<keyword evidence="3 6" id="KW-0349">Heme</keyword>
<evidence type="ECO:0000256" key="5">
    <source>
        <dbReference type="ARBA" id="ARBA00023004"/>
    </source>
</evidence>
<keyword evidence="4 6" id="KW-0479">Metal-binding</keyword>
<keyword evidence="5 6" id="KW-0408">Iron</keyword>
<evidence type="ECO:0000256" key="7">
    <source>
        <dbReference type="RuleBase" id="RU000461"/>
    </source>
</evidence>
<dbReference type="GO" id="GO:0005506">
    <property type="term" value="F:iron ion binding"/>
    <property type="evidence" value="ECO:0007669"/>
    <property type="project" value="InterPro"/>
</dbReference>
<organism evidence="9 10">
    <name type="scientific">Gnomoniopsis smithogilvyi</name>
    <dbReference type="NCBI Taxonomy" id="1191159"/>
    <lineage>
        <taxon>Eukaryota</taxon>
        <taxon>Fungi</taxon>
        <taxon>Dikarya</taxon>
        <taxon>Ascomycota</taxon>
        <taxon>Pezizomycotina</taxon>
        <taxon>Sordariomycetes</taxon>
        <taxon>Sordariomycetidae</taxon>
        <taxon>Diaporthales</taxon>
        <taxon>Gnomoniaceae</taxon>
        <taxon>Gnomoniopsis</taxon>
    </lineage>
</organism>
<evidence type="ECO:0000256" key="3">
    <source>
        <dbReference type="ARBA" id="ARBA00022617"/>
    </source>
</evidence>
<dbReference type="Pfam" id="PF00067">
    <property type="entry name" value="p450"/>
    <property type="match status" value="1"/>
</dbReference>
<dbReference type="PANTHER" id="PTHR24305">
    <property type="entry name" value="CYTOCHROME P450"/>
    <property type="match status" value="1"/>
</dbReference>